<dbReference type="GO" id="GO:0007165">
    <property type="term" value="P:signal transduction"/>
    <property type="evidence" value="ECO:0007669"/>
    <property type="project" value="InterPro"/>
</dbReference>
<evidence type="ECO:0000313" key="2">
    <source>
        <dbReference type="Proteomes" id="UP001420932"/>
    </source>
</evidence>
<gene>
    <name evidence="1" type="ORF">Syun_021670</name>
</gene>
<dbReference type="SUPFAM" id="SSF50978">
    <property type="entry name" value="WD40 repeat-like"/>
    <property type="match status" value="1"/>
</dbReference>
<dbReference type="EMBL" id="JBBNAF010000009">
    <property type="protein sequence ID" value="KAK9114873.1"/>
    <property type="molecule type" value="Genomic_DNA"/>
</dbReference>
<evidence type="ECO:0000313" key="1">
    <source>
        <dbReference type="EMBL" id="KAK9114873.1"/>
    </source>
</evidence>
<dbReference type="InterPro" id="IPR015943">
    <property type="entry name" value="WD40/YVTN_repeat-like_dom_sf"/>
</dbReference>
<sequence>MADVSSWPPRQFLLLIITKMQMSGTSSSSYRIFEDRISPLVDAFFKVVIMPRFGIWPELGTTPVYGSQRGDGYFPIVASIAFSISGRLMFPGCSNGDCFVWDTLVAKVALNLGSPHDSHEQWLPVWVYHRRSALCTGSWDKNLKGCAWRSYKILDVCTVA</sequence>
<accession>A0AAP0IH17</accession>
<name>A0AAP0IH17_9MAGN</name>
<protein>
    <submittedName>
        <fullName evidence="1">Uncharacterized protein</fullName>
    </submittedName>
</protein>
<dbReference type="Gene3D" id="2.130.10.10">
    <property type="entry name" value="YVTN repeat-like/Quinoprotein amine dehydrogenase"/>
    <property type="match status" value="1"/>
</dbReference>
<dbReference type="AlphaFoldDB" id="A0AAP0IH17"/>
<dbReference type="InterPro" id="IPR016346">
    <property type="entry name" value="G-protein_beta_1-5"/>
</dbReference>
<organism evidence="1 2">
    <name type="scientific">Stephania yunnanensis</name>
    <dbReference type="NCBI Taxonomy" id="152371"/>
    <lineage>
        <taxon>Eukaryota</taxon>
        <taxon>Viridiplantae</taxon>
        <taxon>Streptophyta</taxon>
        <taxon>Embryophyta</taxon>
        <taxon>Tracheophyta</taxon>
        <taxon>Spermatophyta</taxon>
        <taxon>Magnoliopsida</taxon>
        <taxon>Ranunculales</taxon>
        <taxon>Menispermaceae</taxon>
        <taxon>Menispermoideae</taxon>
        <taxon>Cissampelideae</taxon>
        <taxon>Stephania</taxon>
    </lineage>
</organism>
<comment type="caution">
    <text evidence="1">The sequence shown here is derived from an EMBL/GenBank/DDBJ whole genome shotgun (WGS) entry which is preliminary data.</text>
</comment>
<reference evidence="1 2" key="1">
    <citation type="submission" date="2024-01" db="EMBL/GenBank/DDBJ databases">
        <title>Genome assemblies of Stephania.</title>
        <authorList>
            <person name="Yang L."/>
        </authorList>
    </citation>
    <scope>NUCLEOTIDE SEQUENCE [LARGE SCALE GENOMIC DNA]</scope>
    <source>
        <strain evidence="1">YNDBR</strain>
        <tissue evidence="1">Leaf</tissue>
    </source>
</reference>
<keyword evidence="2" id="KW-1185">Reference proteome</keyword>
<dbReference type="InterPro" id="IPR036322">
    <property type="entry name" value="WD40_repeat_dom_sf"/>
</dbReference>
<dbReference type="PANTHER" id="PTHR19850">
    <property type="entry name" value="GUANINE NUCLEOTIDE-BINDING PROTEIN BETA G PROTEIN BETA"/>
    <property type="match status" value="1"/>
</dbReference>
<dbReference type="Proteomes" id="UP001420932">
    <property type="component" value="Unassembled WGS sequence"/>
</dbReference>
<proteinExistence type="predicted"/>